<dbReference type="Proteomes" id="UP000015101">
    <property type="component" value="Unassembled WGS sequence"/>
</dbReference>
<dbReference type="GeneID" id="20196452"/>
<proteinExistence type="predicted"/>
<dbReference type="InterPro" id="IPR013783">
    <property type="entry name" value="Ig-like_fold"/>
</dbReference>
<evidence type="ECO:0000313" key="2">
    <source>
        <dbReference type="EMBL" id="ESO11620.1"/>
    </source>
</evidence>
<reference evidence="3" key="3">
    <citation type="submission" date="2015-06" db="UniProtKB">
        <authorList>
            <consortium name="EnsemblMetazoa"/>
        </authorList>
    </citation>
    <scope>IDENTIFICATION</scope>
</reference>
<dbReference type="InterPro" id="IPR014756">
    <property type="entry name" value="Ig_E-set"/>
</dbReference>
<feature type="domain" description="IPT/TIG" evidence="1">
    <location>
        <begin position="1"/>
        <end position="85"/>
    </location>
</feature>
<dbReference type="EMBL" id="KB095812">
    <property type="protein sequence ID" value="ESO11620.1"/>
    <property type="molecule type" value="Genomic_DNA"/>
</dbReference>
<dbReference type="InterPro" id="IPR002909">
    <property type="entry name" value="IPT_dom"/>
</dbReference>
<keyword evidence="4" id="KW-1185">Reference proteome</keyword>
<evidence type="ECO:0000259" key="1">
    <source>
        <dbReference type="Pfam" id="PF01833"/>
    </source>
</evidence>
<accession>T1EIQ2</accession>
<dbReference type="CTD" id="20196452"/>
<protein>
    <recommendedName>
        <fullName evidence="1">IPT/TIG domain-containing protein</fullName>
    </recommendedName>
</protein>
<evidence type="ECO:0000313" key="4">
    <source>
        <dbReference type="Proteomes" id="UP000015101"/>
    </source>
</evidence>
<sequence length="85" mass="9000">PDISGISPNTGMIIGGTKIIIRGKNLGERKEDIIGLFVCGSNILSSLEYVSSSKILCTTKPWRVGEGVITIETQTGGKSNSTLTF</sequence>
<dbReference type="AlphaFoldDB" id="T1EIQ2"/>
<dbReference type="RefSeq" id="XP_009010108.1">
    <property type="nucleotide sequence ID" value="XM_009011860.1"/>
</dbReference>
<dbReference type="InParanoid" id="T1EIQ2"/>
<reference evidence="2 4" key="2">
    <citation type="journal article" date="2013" name="Nature">
        <title>Insights into bilaterian evolution from three spiralian genomes.</title>
        <authorList>
            <person name="Simakov O."/>
            <person name="Marletaz F."/>
            <person name="Cho S.J."/>
            <person name="Edsinger-Gonzales E."/>
            <person name="Havlak P."/>
            <person name="Hellsten U."/>
            <person name="Kuo D.H."/>
            <person name="Larsson T."/>
            <person name="Lv J."/>
            <person name="Arendt D."/>
            <person name="Savage R."/>
            <person name="Osoegawa K."/>
            <person name="de Jong P."/>
            <person name="Grimwood J."/>
            <person name="Chapman J.A."/>
            <person name="Shapiro H."/>
            <person name="Aerts A."/>
            <person name="Otillar R.P."/>
            <person name="Terry A.Y."/>
            <person name="Boore J.L."/>
            <person name="Grigoriev I.V."/>
            <person name="Lindberg D.R."/>
            <person name="Seaver E.C."/>
            <person name="Weisblat D.A."/>
            <person name="Putnam N.H."/>
            <person name="Rokhsar D.S."/>
        </authorList>
    </citation>
    <scope>NUCLEOTIDE SEQUENCE</scope>
</reference>
<reference evidence="4" key="1">
    <citation type="submission" date="2012-12" db="EMBL/GenBank/DDBJ databases">
        <authorList>
            <person name="Hellsten U."/>
            <person name="Grimwood J."/>
            <person name="Chapman J.A."/>
            <person name="Shapiro H."/>
            <person name="Aerts A."/>
            <person name="Otillar R.P."/>
            <person name="Terry A.Y."/>
            <person name="Boore J.L."/>
            <person name="Simakov O."/>
            <person name="Marletaz F."/>
            <person name="Cho S.-J."/>
            <person name="Edsinger-Gonzales E."/>
            <person name="Havlak P."/>
            <person name="Kuo D.-H."/>
            <person name="Larsson T."/>
            <person name="Lv J."/>
            <person name="Arendt D."/>
            <person name="Savage R."/>
            <person name="Osoegawa K."/>
            <person name="de Jong P."/>
            <person name="Lindberg D.R."/>
            <person name="Seaver E.C."/>
            <person name="Weisblat D.A."/>
            <person name="Putnam N.H."/>
            <person name="Grigoriev I.V."/>
            <person name="Rokhsar D.S."/>
        </authorList>
    </citation>
    <scope>NUCLEOTIDE SEQUENCE</scope>
</reference>
<dbReference type="HOGENOM" id="CLU_2489671_0_0_1"/>
<dbReference type="STRING" id="6412.T1EIQ2"/>
<organism evidence="3 4">
    <name type="scientific">Helobdella robusta</name>
    <name type="common">Californian leech</name>
    <dbReference type="NCBI Taxonomy" id="6412"/>
    <lineage>
        <taxon>Eukaryota</taxon>
        <taxon>Metazoa</taxon>
        <taxon>Spiralia</taxon>
        <taxon>Lophotrochozoa</taxon>
        <taxon>Annelida</taxon>
        <taxon>Clitellata</taxon>
        <taxon>Hirudinea</taxon>
        <taxon>Rhynchobdellida</taxon>
        <taxon>Glossiphoniidae</taxon>
        <taxon>Helobdella</taxon>
    </lineage>
</organism>
<dbReference type="OrthoDB" id="26242at2759"/>
<dbReference type="eggNOG" id="KOG2347">
    <property type="taxonomic scope" value="Eukaryota"/>
</dbReference>
<gene>
    <name evidence="3" type="primary">20196452</name>
    <name evidence="2" type="ORF">HELRODRAFT_137959</name>
</gene>
<name>T1EIQ2_HELRO</name>
<dbReference type="EnsemblMetazoa" id="HelroT137959">
    <property type="protein sequence ID" value="HelroP137959"/>
    <property type="gene ID" value="HelroG137959"/>
</dbReference>
<dbReference type="Gene3D" id="2.60.40.10">
    <property type="entry name" value="Immunoglobulins"/>
    <property type="match status" value="1"/>
</dbReference>
<evidence type="ECO:0000313" key="3">
    <source>
        <dbReference type="EnsemblMetazoa" id="HelroP137959"/>
    </source>
</evidence>
<dbReference type="SUPFAM" id="SSF81296">
    <property type="entry name" value="E set domains"/>
    <property type="match status" value="1"/>
</dbReference>
<dbReference type="Pfam" id="PF01833">
    <property type="entry name" value="TIG"/>
    <property type="match status" value="1"/>
</dbReference>
<dbReference type="KEGG" id="hro:HELRODRAFT_137959"/>
<dbReference type="EMBL" id="AMQM01002483">
    <property type="status" value="NOT_ANNOTATED_CDS"/>
    <property type="molecule type" value="Genomic_DNA"/>
</dbReference>